<evidence type="ECO:0000313" key="2">
    <source>
        <dbReference type="EMBL" id="OCF58664.1"/>
    </source>
</evidence>
<evidence type="ECO:0000313" key="3">
    <source>
        <dbReference type="Proteomes" id="UP000092583"/>
    </source>
</evidence>
<feature type="compositionally biased region" description="Basic and acidic residues" evidence="1">
    <location>
        <begin position="259"/>
        <end position="281"/>
    </location>
</feature>
<dbReference type="InterPro" id="IPR022024">
    <property type="entry name" value="DUF3602"/>
</dbReference>
<accession>A0A1B9ITC5</accession>
<feature type="compositionally biased region" description="Low complexity" evidence="1">
    <location>
        <begin position="123"/>
        <end position="134"/>
    </location>
</feature>
<feature type="compositionally biased region" description="Basic and acidic residues" evidence="1">
    <location>
        <begin position="296"/>
        <end position="308"/>
    </location>
</feature>
<name>A0A1B9ITC5_9TREE</name>
<reference evidence="3" key="2">
    <citation type="submission" date="2013-12" db="EMBL/GenBank/DDBJ databases">
        <title>Evolution of pathogenesis and genome organization in the Tremellales.</title>
        <authorList>
            <person name="Cuomo C."/>
            <person name="Litvintseva A."/>
            <person name="Heitman J."/>
            <person name="Chen Y."/>
            <person name="Sun S."/>
            <person name="Springer D."/>
            <person name="Dromer F."/>
            <person name="Young S."/>
            <person name="Zeng Q."/>
            <person name="Chapman S."/>
            <person name="Gujja S."/>
            <person name="Saif S."/>
            <person name="Birren B."/>
        </authorList>
    </citation>
    <scope>NUCLEOTIDE SEQUENCE [LARGE SCALE GENOMIC DNA]</scope>
    <source>
        <strain evidence="3">CBS 10435</strain>
    </source>
</reference>
<feature type="compositionally biased region" description="Basic and acidic residues" evidence="1">
    <location>
        <begin position="228"/>
        <end position="241"/>
    </location>
</feature>
<evidence type="ECO:0000256" key="1">
    <source>
        <dbReference type="SAM" id="MobiDB-lite"/>
    </source>
</evidence>
<reference evidence="2 3" key="1">
    <citation type="submission" date="2013-07" db="EMBL/GenBank/DDBJ databases">
        <title>The Genome Sequence of Kwoniella mangroviensis CBS10435.</title>
        <authorList>
            <consortium name="The Broad Institute Genome Sequencing Platform"/>
            <person name="Cuomo C."/>
            <person name="Litvintseva A."/>
            <person name="Chen Y."/>
            <person name="Heitman J."/>
            <person name="Sun S."/>
            <person name="Springer D."/>
            <person name="Dromer F."/>
            <person name="Young S.K."/>
            <person name="Zeng Q."/>
            <person name="Gargeya S."/>
            <person name="Fitzgerald M."/>
            <person name="Abouelleil A."/>
            <person name="Alvarado L."/>
            <person name="Berlin A.M."/>
            <person name="Chapman S.B."/>
            <person name="Dewar J."/>
            <person name="Goldberg J."/>
            <person name="Griggs A."/>
            <person name="Gujja S."/>
            <person name="Hansen M."/>
            <person name="Howarth C."/>
            <person name="Imamovic A."/>
            <person name="Larimer J."/>
            <person name="McCowan C."/>
            <person name="Murphy C."/>
            <person name="Pearson M."/>
            <person name="Priest M."/>
            <person name="Roberts A."/>
            <person name="Saif S."/>
            <person name="Shea T."/>
            <person name="Sykes S."/>
            <person name="Wortman J."/>
            <person name="Nusbaum C."/>
            <person name="Birren B."/>
        </authorList>
    </citation>
    <scope>NUCLEOTIDE SEQUENCE [LARGE SCALE GENOMIC DNA]</scope>
    <source>
        <strain evidence="2 3">CBS 10435</strain>
    </source>
</reference>
<feature type="compositionally biased region" description="Basic and acidic residues" evidence="1">
    <location>
        <begin position="40"/>
        <end position="55"/>
    </location>
</feature>
<gene>
    <name evidence="2" type="ORF">L486_03154</name>
</gene>
<dbReference type="STRING" id="1331196.A0A1B9ITC5"/>
<organism evidence="2 3">
    <name type="scientific">Kwoniella mangroviensis CBS 10435</name>
    <dbReference type="NCBI Taxonomy" id="1331196"/>
    <lineage>
        <taxon>Eukaryota</taxon>
        <taxon>Fungi</taxon>
        <taxon>Dikarya</taxon>
        <taxon>Basidiomycota</taxon>
        <taxon>Agaricomycotina</taxon>
        <taxon>Tremellomycetes</taxon>
        <taxon>Tremellales</taxon>
        <taxon>Cryptococcaceae</taxon>
        <taxon>Kwoniella</taxon>
    </lineage>
</organism>
<sequence>MSMADERPGRAIYSTGRGGAGNLMKSPTRGQDLDAQPGAERGRELSPHPIDEKIIHSGRGGAGNIHRSTSRSRTREQEKKDVEEALLQEKLVAERRGRQAFEGGFSTGRGGAGNIERSKSRSRSAIRGGSASVAGKDDSTSLAPTVSHKTAVHGTGRGGFGNIQEERDRGDASSLDLEKEEARKKYEQDVIARHQADEANQPYTSGKGGAGNFHSHDANHPDLANLSLEERDAHARLHAQDGKYYVNTGRGGAGNMIPPHKEHSPAPDGDRGRGRSADGNKHGVLGNVLRSISRATGREKSADGRRKD</sequence>
<feature type="region of interest" description="Disordered" evidence="1">
    <location>
        <begin position="1"/>
        <end position="308"/>
    </location>
</feature>
<proteinExistence type="predicted"/>
<protein>
    <submittedName>
        <fullName evidence="2">Uncharacterized protein</fullName>
    </submittedName>
</protein>
<feature type="compositionally biased region" description="Basic and acidic residues" evidence="1">
    <location>
        <begin position="73"/>
        <end position="83"/>
    </location>
</feature>
<dbReference type="AlphaFoldDB" id="A0A1B9ITC5"/>
<feature type="compositionally biased region" description="Basic and acidic residues" evidence="1">
    <location>
        <begin position="164"/>
        <end position="197"/>
    </location>
</feature>
<dbReference type="Pfam" id="PF12223">
    <property type="entry name" value="DUF3602"/>
    <property type="match status" value="2"/>
</dbReference>
<dbReference type="PANTHER" id="PTHR34693">
    <property type="entry name" value="PROTEIN PAR32"/>
    <property type="match status" value="1"/>
</dbReference>
<dbReference type="InterPro" id="IPR053203">
    <property type="entry name" value="Cisplatin_resist-associated"/>
</dbReference>
<dbReference type="Proteomes" id="UP000092583">
    <property type="component" value="Unassembled WGS sequence"/>
</dbReference>
<keyword evidence="3" id="KW-1185">Reference proteome</keyword>
<dbReference type="OrthoDB" id="2537432at2759"/>
<dbReference type="EMBL" id="KI669461">
    <property type="protein sequence ID" value="OCF58664.1"/>
    <property type="molecule type" value="Genomic_DNA"/>
</dbReference>
<dbReference type="PANTHER" id="PTHR34693:SF1">
    <property type="entry name" value="PROTEIN PAR32"/>
    <property type="match status" value="1"/>
</dbReference>